<dbReference type="GO" id="GO:0032266">
    <property type="term" value="F:phosphatidylinositol-3-phosphate binding"/>
    <property type="evidence" value="ECO:0007669"/>
    <property type="project" value="EnsemblMetazoa"/>
</dbReference>
<protein>
    <recommendedName>
        <fullName evidence="7">WD repeat domain phosphoinositide-interacting protein 4</fullName>
    </recommendedName>
</protein>
<dbReference type="AlphaFoldDB" id="A0A8R1TPG5"/>
<reference evidence="6" key="1">
    <citation type="submission" date="2013-10" db="EMBL/GenBank/DDBJ databases">
        <title>Genome sequencing of Onchocerca volvulus.</title>
        <authorList>
            <person name="Cotton J."/>
            <person name="Tsai J."/>
            <person name="Stanley E."/>
            <person name="Tracey A."/>
            <person name="Holroyd N."/>
            <person name="Lustigman S."/>
            <person name="Berriman M."/>
        </authorList>
    </citation>
    <scope>NUCLEOTIDE SEQUENCE</scope>
</reference>
<dbReference type="PANTHER" id="PTHR11227">
    <property type="entry name" value="WD-REPEAT PROTEIN INTERACTING WITH PHOSPHOINOSIDES WIPI -RELATED"/>
    <property type="match status" value="1"/>
</dbReference>
<dbReference type="GO" id="GO:0080025">
    <property type="term" value="F:phosphatidylinositol-3,5-bisphosphate binding"/>
    <property type="evidence" value="ECO:0007669"/>
    <property type="project" value="EnsemblMetazoa"/>
</dbReference>
<evidence type="ECO:0000256" key="2">
    <source>
        <dbReference type="ARBA" id="ARBA00022737"/>
    </source>
</evidence>
<dbReference type="EMBL" id="CMVM020000020">
    <property type="status" value="NOT_ANNOTATED_CDS"/>
    <property type="molecule type" value="Genomic_DNA"/>
</dbReference>
<dbReference type="OMA" id="ENVVMVW"/>
<dbReference type="SUPFAM" id="SSF50978">
    <property type="entry name" value="WD40 repeat-like"/>
    <property type="match status" value="1"/>
</dbReference>
<dbReference type="SMART" id="SM00320">
    <property type="entry name" value="WD40"/>
    <property type="match status" value="4"/>
</dbReference>
<dbReference type="Pfam" id="PF21032">
    <property type="entry name" value="PROPPIN"/>
    <property type="match status" value="1"/>
</dbReference>
<proteinExistence type="inferred from homology"/>
<evidence type="ECO:0000256" key="1">
    <source>
        <dbReference type="ARBA" id="ARBA00022574"/>
    </source>
</evidence>
<comment type="similarity">
    <text evidence="4">Belongs to the WD repeat PROPPIN family.</text>
</comment>
<evidence type="ECO:0000256" key="3">
    <source>
        <dbReference type="ARBA" id="ARBA00023006"/>
    </source>
</evidence>
<dbReference type="GO" id="GO:0010314">
    <property type="term" value="F:phosphatidylinositol-5-phosphate binding"/>
    <property type="evidence" value="ECO:0007669"/>
    <property type="project" value="EnsemblMetazoa"/>
</dbReference>
<dbReference type="InterPro" id="IPR048720">
    <property type="entry name" value="PROPPIN"/>
</dbReference>
<reference evidence="5" key="2">
    <citation type="submission" date="2022-06" db="UniProtKB">
        <authorList>
            <consortium name="EnsemblMetazoa"/>
        </authorList>
    </citation>
    <scope>IDENTIFICATION</scope>
</reference>
<keyword evidence="1" id="KW-0853">WD repeat</keyword>
<dbReference type="GO" id="GO:0000045">
    <property type="term" value="P:autophagosome assembly"/>
    <property type="evidence" value="ECO:0007669"/>
    <property type="project" value="EnsemblMetazoa"/>
</dbReference>
<dbReference type="InterPro" id="IPR001680">
    <property type="entry name" value="WD40_rpt"/>
</dbReference>
<dbReference type="InterPro" id="IPR015943">
    <property type="entry name" value="WD40/YVTN_repeat-like_dom_sf"/>
</dbReference>
<dbReference type="EnsemblMetazoa" id="OVOC205.1">
    <property type="protein sequence ID" value="OVOC205.1"/>
    <property type="gene ID" value="WBGene00237014"/>
</dbReference>
<keyword evidence="3" id="KW-0072">Autophagy</keyword>
<evidence type="ECO:0000313" key="6">
    <source>
        <dbReference type="Proteomes" id="UP000024404"/>
    </source>
</evidence>
<sequence>MINNDFFLRMKKVYGISVNSEQNMFAVVAEDGFRIFQCNPLHQVIRLDNRIVGSLRIGKVLGCSNFFGMVSGGFCPKFAENVVMVWNDERRKDDFYMEYTSTTPILNFQMSKTRMVVVGMKQIHVFNFPQEIDPIKTIETGTNVHGLCELSNDPNMELLIYPGHQKGSVQYINLRDVARHTTLTPTLINAHQSDVAQLALNNTANLLATGSSKGTVIRIFDTKTAELLREFRRGADPVTLHCLRFSPCSSFLAVASDKDTVHIFAVKNNDPAWTNKKTLWQQVGLVSEDADRARIQFKLSKASQNVTLTELAFLKNSNETSATELSAKSRFVLRSHAMVAICDDGSYNLFTFSSDGTFDLIRDEYYLDWGDDEHFFDQCFE</sequence>
<keyword evidence="2" id="KW-0677">Repeat</keyword>
<evidence type="ECO:0008006" key="7">
    <source>
        <dbReference type="Google" id="ProtNLM"/>
    </source>
</evidence>
<evidence type="ECO:0000256" key="4">
    <source>
        <dbReference type="ARBA" id="ARBA00025740"/>
    </source>
</evidence>
<dbReference type="GO" id="GO:0005737">
    <property type="term" value="C:cytoplasm"/>
    <property type="evidence" value="ECO:0007669"/>
    <property type="project" value="EnsemblMetazoa"/>
</dbReference>
<name>A0A8R1TPG5_ONCVO</name>
<dbReference type="InterPro" id="IPR036322">
    <property type="entry name" value="WD40_repeat_dom_sf"/>
</dbReference>
<evidence type="ECO:0000313" key="5">
    <source>
        <dbReference type="EnsemblMetazoa" id="OVOC205.1"/>
    </source>
</evidence>
<dbReference type="GO" id="GO:0070273">
    <property type="term" value="F:phosphatidylinositol-4-phosphate binding"/>
    <property type="evidence" value="ECO:0007669"/>
    <property type="project" value="EnsemblMetazoa"/>
</dbReference>
<keyword evidence="6" id="KW-1185">Reference proteome</keyword>
<organism evidence="5 6">
    <name type="scientific">Onchocerca volvulus</name>
    <dbReference type="NCBI Taxonomy" id="6282"/>
    <lineage>
        <taxon>Eukaryota</taxon>
        <taxon>Metazoa</taxon>
        <taxon>Ecdysozoa</taxon>
        <taxon>Nematoda</taxon>
        <taxon>Chromadorea</taxon>
        <taxon>Rhabditida</taxon>
        <taxon>Spirurina</taxon>
        <taxon>Spiruromorpha</taxon>
        <taxon>Filarioidea</taxon>
        <taxon>Onchocercidae</taxon>
        <taxon>Onchocerca</taxon>
    </lineage>
</organism>
<accession>A0A8R1TPG5</accession>
<dbReference type="Proteomes" id="UP000024404">
    <property type="component" value="Unassembled WGS sequence"/>
</dbReference>
<dbReference type="Gene3D" id="2.130.10.10">
    <property type="entry name" value="YVTN repeat-like/Quinoprotein amine dehydrogenase"/>
    <property type="match status" value="1"/>
</dbReference>